<gene>
    <name evidence="6" type="ORF">C8N43_3030</name>
</gene>
<keyword evidence="4" id="KW-0560">Oxidoreductase</keyword>
<organism evidence="6 7">
    <name type="scientific">Litoreibacter ponti</name>
    <dbReference type="NCBI Taxonomy" id="1510457"/>
    <lineage>
        <taxon>Bacteria</taxon>
        <taxon>Pseudomonadati</taxon>
        <taxon>Pseudomonadota</taxon>
        <taxon>Alphaproteobacteria</taxon>
        <taxon>Rhodobacterales</taxon>
        <taxon>Roseobacteraceae</taxon>
        <taxon>Litoreibacter</taxon>
    </lineage>
</organism>
<name>A0A2T6BDR3_9RHOB</name>
<evidence type="ECO:0000256" key="2">
    <source>
        <dbReference type="ARBA" id="ARBA00022630"/>
    </source>
</evidence>
<evidence type="ECO:0000256" key="4">
    <source>
        <dbReference type="ARBA" id="ARBA00023002"/>
    </source>
</evidence>
<dbReference type="Gene3D" id="3.30.9.10">
    <property type="entry name" value="D-Amino Acid Oxidase, subunit A, domain 2"/>
    <property type="match status" value="1"/>
</dbReference>
<keyword evidence="7" id="KW-1185">Reference proteome</keyword>
<dbReference type="Gene3D" id="3.50.50.60">
    <property type="entry name" value="FAD/NAD(P)-binding domain"/>
    <property type="match status" value="1"/>
</dbReference>
<comment type="caution">
    <text evidence="6">The sequence shown here is derived from an EMBL/GenBank/DDBJ whole genome shotgun (WGS) entry which is preliminary data.</text>
</comment>
<dbReference type="EMBL" id="QBKS01000002">
    <property type="protein sequence ID" value="PTX54218.1"/>
    <property type="molecule type" value="Genomic_DNA"/>
</dbReference>
<protein>
    <submittedName>
        <fullName evidence="6">Sarcosine oxidase</fullName>
    </submittedName>
</protein>
<accession>A0A2T6BDR3</accession>
<dbReference type="GO" id="GO:0008115">
    <property type="term" value="F:sarcosine oxidase activity"/>
    <property type="evidence" value="ECO:0007669"/>
    <property type="project" value="TreeGrafter"/>
</dbReference>
<keyword evidence="2" id="KW-0285">Flavoprotein</keyword>
<evidence type="ECO:0000313" key="7">
    <source>
        <dbReference type="Proteomes" id="UP000243978"/>
    </source>
</evidence>
<evidence type="ECO:0000259" key="5">
    <source>
        <dbReference type="Pfam" id="PF01266"/>
    </source>
</evidence>
<dbReference type="OrthoDB" id="9806257at2"/>
<reference evidence="6 7" key="1">
    <citation type="submission" date="2018-04" db="EMBL/GenBank/DDBJ databases">
        <title>Genomic Encyclopedia of Archaeal and Bacterial Type Strains, Phase II (KMG-II): from individual species to whole genera.</title>
        <authorList>
            <person name="Goeker M."/>
        </authorList>
    </citation>
    <scope>NUCLEOTIDE SEQUENCE [LARGE SCALE GENOMIC DNA]</scope>
    <source>
        <strain evidence="6 7">DSM 100977</strain>
    </source>
</reference>
<dbReference type="SUPFAM" id="SSF51905">
    <property type="entry name" value="FAD/NAD(P)-binding domain"/>
    <property type="match status" value="1"/>
</dbReference>
<dbReference type="RefSeq" id="WP_107846574.1">
    <property type="nucleotide sequence ID" value="NZ_QBKS01000002.1"/>
</dbReference>
<dbReference type="GO" id="GO:0050660">
    <property type="term" value="F:flavin adenine dinucleotide binding"/>
    <property type="evidence" value="ECO:0007669"/>
    <property type="project" value="InterPro"/>
</dbReference>
<keyword evidence="3" id="KW-0274">FAD</keyword>
<feature type="domain" description="FAD dependent oxidoreductase" evidence="5">
    <location>
        <begin position="3"/>
        <end position="358"/>
    </location>
</feature>
<evidence type="ECO:0000313" key="6">
    <source>
        <dbReference type="EMBL" id="PTX54218.1"/>
    </source>
</evidence>
<dbReference type="InterPro" id="IPR036188">
    <property type="entry name" value="FAD/NAD-bd_sf"/>
</dbReference>
<dbReference type="PANTHER" id="PTHR10961">
    <property type="entry name" value="PEROXISOMAL SARCOSINE OXIDASE"/>
    <property type="match status" value="1"/>
</dbReference>
<sequence>MSVAVIGRGLWGSAAARHLAKAGVDVTLIGPGEPAAKRSHTGVFASHWDEGRITRKNALDPYWVGVSTAAIDRYAEIEAESGIAFYTETGAMMAGGAAFMARMEQGRAEYDVPCEQLGPEALAQRFPYFSLGDFTGYYEPTRAGHISPRRLVAAQTKAATRHGAKLLERQVTGLEPRGAMVEVATTDGTHRFDQVLIACGYNSDNVLGRAPQMDVYARTVALFEVSEQEAARLATMPTLVYDTPEDPYLLPPIRYPDGKIYLKLGGDPEDAPLVGGDAIRDWFQGGGNAEVRGHLHKMVLEVMPDLDIRGVTMDACVTTWTKDRLPEIGWVADRIAICAGGNGAGAKCSDEIGRLGAALVKTRLGVSA</sequence>
<dbReference type="Pfam" id="PF01266">
    <property type="entry name" value="DAO"/>
    <property type="match status" value="1"/>
</dbReference>
<comment type="cofactor">
    <cofactor evidence="1">
        <name>FAD</name>
        <dbReference type="ChEBI" id="CHEBI:57692"/>
    </cofactor>
</comment>
<dbReference type="InterPro" id="IPR006076">
    <property type="entry name" value="FAD-dep_OxRdtase"/>
</dbReference>
<evidence type="ECO:0000256" key="1">
    <source>
        <dbReference type="ARBA" id="ARBA00001974"/>
    </source>
</evidence>
<dbReference type="InterPro" id="IPR045170">
    <property type="entry name" value="MTOX"/>
</dbReference>
<dbReference type="PANTHER" id="PTHR10961:SF10">
    <property type="entry name" value="FAD DEPENDENT OXIDOREDUCTASE DOMAIN-CONTAINING PROTEIN"/>
    <property type="match status" value="1"/>
</dbReference>
<evidence type="ECO:0000256" key="3">
    <source>
        <dbReference type="ARBA" id="ARBA00022827"/>
    </source>
</evidence>
<dbReference type="Proteomes" id="UP000243978">
    <property type="component" value="Unassembled WGS sequence"/>
</dbReference>
<proteinExistence type="predicted"/>
<dbReference type="AlphaFoldDB" id="A0A2T6BDR3"/>